<dbReference type="InterPro" id="IPR027787">
    <property type="entry name" value="Alpha/beta-hydrolase_catalytic"/>
</dbReference>
<accession>A0A285JV59</accession>
<evidence type="ECO:0000313" key="3">
    <source>
        <dbReference type="Proteomes" id="UP000219612"/>
    </source>
</evidence>
<sequence>MTFWQTAVDQFSANGVPAGHGHVYGSGVVDGWVALAPPPGWTTADTINLRALMDG</sequence>
<feature type="domain" description="Alpha/beta-hydrolase catalytic" evidence="1">
    <location>
        <begin position="1"/>
        <end position="47"/>
    </location>
</feature>
<organism evidence="2 3">
    <name type="scientific">Paractinoplanes atraurantiacus</name>
    <dbReference type="NCBI Taxonomy" id="1036182"/>
    <lineage>
        <taxon>Bacteria</taxon>
        <taxon>Bacillati</taxon>
        <taxon>Actinomycetota</taxon>
        <taxon>Actinomycetes</taxon>
        <taxon>Micromonosporales</taxon>
        <taxon>Micromonosporaceae</taxon>
        <taxon>Paractinoplanes</taxon>
    </lineage>
</organism>
<reference evidence="2 3" key="1">
    <citation type="submission" date="2017-09" db="EMBL/GenBank/DDBJ databases">
        <authorList>
            <person name="Ehlers B."/>
            <person name="Leendertz F.H."/>
        </authorList>
    </citation>
    <scope>NUCLEOTIDE SEQUENCE [LARGE SCALE GENOMIC DNA]</scope>
    <source>
        <strain evidence="2 3">CGMCC 4.6857</strain>
    </source>
</reference>
<dbReference type="Proteomes" id="UP000219612">
    <property type="component" value="Unassembled WGS sequence"/>
</dbReference>
<dbReference type="RefSeq" id="WP_245923654.1">
    <property type="nucleotide sequence ID" value="NZ_OBDY01000026.1"/>
</dbReference>
<dbReference type="GO" id="GO:0016787">
    <property type="term" value="F:hydrolase activity"/>
    <property type="evidence" value="ECO:0007669"/>
    <property type="project" value="UniProtKB-KW"/>
</dbReference>
<name>A0A285JV59_9ACTN</name>
<gene>
    <name evidence="2" type="ORF">SAMN05421748_12665</name>
</gene>
<evidence type="ECO:0000259" key="1">
    <source>
        <dbReference type="Pfam" id="PF10081"/>
    </source>
</evidence>
<keyword evidence="2" id="KW-0378">Hydrolase</keyword>
<keyword evidence="3" id="KW-1185">Reference proteome</keyword>
<evidence type="ECO:0000313" key="2">
    <source>
        <dbReference type="EMBL" id="SNY64199.1"/>
    </source>
</evidence>
<dbReference type="EMBL" id="OBDY01000026">
    <property type="protein sequence ID" value="SNY64199.1"/>
    <property type="molecule type" value="Genomic_DNA"/>
</dbReference>
<proteinExistence type="predicted"/>
<dbReference type="AlphaFoldDB" id="A0A285JV59"/>
<dbReference type="Pfam" id="PF10081">
    <property type="entry name" value="Abhydrolase_9"/>
    <property type="match status" value="1"/>
</dbReference>
<protein>
    <submittedName>
        <fullName evidence="2">Alpha/beta-hydrolase family protein</fullName>
    </submittedName>
</protein>